<dbReference type="EMBL" id="FWXR01000006">
    <property type="protein sequence ID" value="SMC70367.1"/>
    <property type="molecule type" value="Genomic_DNA"/>
</dbReference>
<dbReference type="STRING" id="937218.SAMN06297251_10636"/>
<sequence>MIVKTDRDGSFYVAGNGNWRVAGPFSTNAEAWAWIDKRGFRDDHIGSQAPSPKRLHIRQPRDNKSVGKQEVLSAAPKLLRLPLADNERSFVMSMEKRAKRKTAELRLTDRQAGWWRALMQRWQACVDGDA</sequence>
<dbReference type="Proteomes" id="UP000192656">
    <property type="component" value="Unassembled WGS sequence"/>
</dbReference>
<reference evidence="2 3" key="1">
    <citation type="submission" date="2017-04" db="EMBL/GenBank/DDBJ databases">
        <authorList>
            <person name="Afonso C.L."/>
            <person name="Miller P.J."/>
            <person name="Scott M.A."/>
            <person name="Spackman E."/>
            <person name="Goraichik I."/>
            <person name="Dimitrov K.M."/>
            <person name="Suarez D.L."/>
            <person name="Swayne D.E."/>
        </authorList>
    </citation>
    <scope>NUCLEOTIDE SEQUENCE [LARGE SCALE GENOMIC DNA]</scope>
    <source>
        <strain evidence="2 3">CGMCC 1.10972</strain>
    </source>
</reference>
<keyword evidence="3" id="KW-1185">Reference proteome</keyword>
<dbReference type="AlphaFoldDB" id="A0A1W2BBJ9"/>
<dbReference type="OrthoDB" id="8100812at2"/>
<evidence type="ECO:0000313" key="2">
    <source>
        <dbReference type="EMBL" id="SMC70367.1"/>
    </source>
</evidence>
<protein>
    <submittedName>
        <fullName evidence="2">Uncharacterized protein</fullName>
    </submittedName>
</protein>
<gene>
    <name evidence="2" type="ORF">SAMN06297251_10636</name>
</gene>
<dbReference type="RefSeq" id="WP_084409700.1">
    <property type="nucleotide sequence ID" value="NZ_FWXR01000006.1"/>
</dbReference>
<feature type="region of interest" description="Disordered" evidence="1">
    <location>
        <begin position="43"/>
        <end position="68"/>
    </location>
</feature>
<organism evidence="2 3">
    <name type="scientific">Fulvimarina manganoxydans</name>
    <dbReference type="NCBI Taxonomy" id="937218"/>
    <lineage>
        <taxon>Bacteria</taxon>
        <taxon>Pseudomonadati</taxon>
        <taxon>Pseudomonadota</taxon>
        <taxon>Alphaproteobacteria</taxon>
        <taxon>Hyphomicrobiales</taxon>
        <taxon>Aurantimonadaceae</taxon>
        <taxon>Fulvimarina</taxon>
    </lineage>
</organism>
<name>A0A1W2BBJ9_9HYPH</name>
<evidence type="ECO:0000256" key="1">
    <source>
        <dbReference type="SAM" id="MobiDB-lite"/>
    </source>
</evidence>
<proteinExistence type="predicted"/>
<evidence type="ECO:0000313" key="3">
    <source>
        <dbReference type="Proteomes" id="UP000192656"/>
    </source>
</evidence>
<accession>A0A1W2BBJ9</accession>